<dbReference type="InterPro" id="IPR000700">
    <property type="entry name" value="PAS-assoc_C"/>
</dbReference>
<dbReference type="InterPro" id="IPR000014">
    <property type="entry name" value="PAS"/>
</dbReference>
<dbReference type="EC" id="2.7.13.3" evidence="2"/>
<evidence type="ECO:0000259" key="7">
    <source>
        <dbReference type="PROSITE" id="PS50113"/>
    </source>
</evidence>
<name>A0ABY4H9Z2_9BACI</name>
<keyword evidence="9" id="KW-1185">Reference proteome</keyword>
<dbReference type="SMART" id="SM00086">
    <property type="entry name" value="PAC"/>
    <property type="match status" value="3"/>
</dbReference>
<keyword evidence="3" id="KW-0597">Phosphoprotein</keyword>
<dbReference type="Pfam" id="PF08448">
    <property type="entry name" value="PAS_4"/>
    <property type="match status" value="2"/>
</dbReference>
<evidence type="ECO:0000256" key="5">
    <source>
        <dbReference type="ARBA" id="ARBA00022777"/>
    </source>
</evidence>
<reference evidence="8" key="1">
    <citation type="submission" date="2022-04" db="EMBL/GenBank/DDBJ databases">
        <title>Halobacillus sp. isolated from saltern.</title>
        <authorList>
            <person name="Won M."/>
            <person name="Lee C.-M."/>
            <person name="Woen H.-Y."/>
            <person name="Kwon S.-W."/>
        </authorList>
    </citation>
    <scope>NUCLEOTIDE SEQUENCE</scope>
    <source>
        <strain evidence="8">SSHM10-5</strain>
    </source>
</reference>
<keyword evidence="5" id="KW-0418">Kinase</keyword>
<dbReference type="CDD" id="cd00130">
    <property type="entry name" value="PAS"/>
    <property type="match status" value="2"/>
</dbReference>
<dbReference type="InterPro" id="IPR013656">
    <property type="entry name" value="PAS_4"/>
</dbReference>
<accession>A0ABY4H9Z2</accession>
<proteinExistence type="predicted"/>
<comment type="catalytic activity">
    <reaction evidence="1">
        <text>ATP + protein L-histidine = ADP + protein N-phospho-L-histidine.</text>
        <dbReference type="EC" id="2.7.13.3"/>
    </reaction>
</comment>
<feature type="domain" description="PAS" evidence="6">
    <location>
        <begin position="276"/>
        <end position="346"/>
    </location>
</feature>
<evidence type="ECO:0000259" key="6">
    <source>
        <dbReference type="PROSITE" id="PS50112"/>
    </source>
</evidence>
<dbReference type="SMART" id="SM00091">
    <property type="entry name" value="PAS"/>
    <property type="match status" value="4"/>
</dbReference>
<keyword evidence="4" id="KW-0808">Transferase</keyword>
<evidence type="ECO:0000256" key="2">
    <source>
        <dbReference type="ARBA" id="ARBA00012438"/>
    </source>
</evidence>
<dbReference type="EMBL" id="CP095075">
    <property type="protein sequence ID" value="UOR11696.1"/>
    <property type="molecule type" value="Genomic_DNA"/>
</dbReference>
<dbReference type="SUPFAM" id="SSF55785">
    <property type="entry name" value="PYP-like sensor domain (PAS domain)"/>
    <property type="match status" value="4"/>
</dbReference>
<protein>
    <recommendedName>
        <fullName evidence="2">histidine kinase</fullName>
        <ecNumber evidence="2">2.7.13.3</ecNumber>
    </recommendedName>
</protein>
<organism evidence="8 9">
    <name type="scientific">Halobacillus amylolyticus</name>
    <dbReference type="NCBI Taxonomy" id="2932259"/>
    <lineage>
        <taxon>Bacteria</taxon>
        <taxon>Bacillati</taxon>
        <taxon>Bacillota</taxon>
        <taxon>Bacilli</taxon>
        <taxon>Bacillales</taxon>
        <taxon>Bacillaceae</taxon>
        <taxon>Halobacillus</taxon>
    </lineage>
</organism>
<dbReference type="RefSeq" id="WP_245031911.1">
    <property type="nucleotide sequence ID" value="NZ_CP095075.1"/>
</dbReference>
<dbReference type="NCBIfam" id="TIGR00229">
    <property type="entry name" value="sensory_box"/>
    <property type="match status" value="3"/>
</dbReference>
<feature type="domain" description="PAC" evidence="7">
    <location>
        <begin position="223"/>
        <end position="275"/>
    </location>
</feature>
<dbReference type="InterPro" id="IPR001610">
    <property type="entry name" value="PAC"/>
</dbReference>
<gene>
    <name evidence="8" type="ORF">MUO15_19345</name>
</gene>
<dbReference type="Proteomes" id="UP000830326">
    <property type="component" value="Chromosome"/>
</dbReference>
<dbReference type="PANTHER" id="PTHR43304:SF1">
    <property type="entry name" value="PAC DOMAIN-CONTAINING PROTEIN"/>
    <property type="match status" value="1"/>
</dbReference>
<feature type="domain" description="PAC" evidence="7">
    <location>
        <begin position="95"/>
        <end position="150"/>
    </location>
</feature>
<evidence type="ECO:0000313" key="9">
    <source>
        <dbReference type="Proteomes" id="UP000830326"/>
    </source>
</evidence>
<dbReference type="InterPro" id="IPR052162">
    <property type="entry name" value="Sensor_kinase/Photoreceptor"/>
</dbReference>
<evidence type="ECO:0000313" key="8">
    <source>
        <dbReference type="EMBL" id="UOR11696.1"/>
    </source>
</evidence>
<feature type="domain" description="PAS" evidence="6">
    <location>
        <begin position="151"/>
        <end position="220"/>
    </location>
</feature>
<evidence type="ECO:0000256" key="3">
    <source>
        <dbReference type="ARBA" id="ARBA00022553"/>
    </source>
</evidence>
<evidence type="ECO:0000256" key="4">
    <source>
        <dbReference type="ARBA" id="ARBA00022679"/>
    </source>
</evidence>
<dbReference type="PANTHER" id="PTHR43304">
    <property type="entry name" value="PHYTOCHROME-LIKE PROTEIN CPH1"/>
    <property type="match status" value="1"/>
</dbReference>
<feature type="domain" description="PAS" evidence="6">
    <location>
        <begin position="399"/>
        <end position="466"/>
    </location>
</feature>
<dbReference type="InterPro" id="IPR035965">
    <property type="entry name" value="PAS-like_dom_sf"/>
</dbReference>
<sequence>MKFIEGLHKGNSLQKAVFQAPDRHVLRILMEGMSDFVFLMEVIDYDMYKYLYINHTSEQCYQLDRSNWEGKLIEDMLEPENASYIKSHYNQVVETAAPVTYRDTVDINGYEFAGQTLLTPFRDETGKVVQILAITRDITELAKKEQELDTVNAVYRSLLKNTADAILIVNLDGEVLESNLAFEKLYGFTKEELKEDRFPFVPFSLKSEADELIEKAVRKKHISAYETKRRHKNGVWIDVSVSVSPIYGNDGDVIGVSSVVRNISEQKVMNQKLKAIHSRYQSLFEFNPYPVVTLTLRGTITKANPAMLQMPNFEEEELLHSSFTKWIHEEDIDHVHQHIRGSFSGKKIWFQTRLIARRAERIVNVFLTPILTGQRKAGMYAILEDITEKEVTMRALKQSEAKFKLIADHSQDLISVFSPYGKLMYGSPSHVDFFGFDPVDADVDKIATVVHPKEMDQLVESFCSLL</sequence>
<dbReference type="Gene3D" id="3.30.450.20">
    <property type="entry name" value="PAS domain"/>
    <property type="match status" value="4"/>
</dbReference>
<evidence type="ECO:0000256" key="1">
    <source>
        <dbReference type="ARBA" id="ARBA00000085"/>
    </source>
</evidence>
<dbReference type="PROSITE" id="PS50112">
    <property type="entry name" value="PAS"/>
    <property type="match status" value="3"/>
</dbReference>
<dbReference type="PROSITE" id="PS50113">
    <property type="entry name" value="PAC"/>
    <property type="match status" value="2"/>
</dbReference>
<dbReference type="Pfam" id="PF13426">
    <property type="entry name" value="PAS_9"/>
    <property type="match status" value="1"/>
</dbReference>